<accession>A0A939KL47</accession>
<dbReference type="Gene3D" id="3.30.70.1070">
    <property type="entry name" value="Sporulation related repeat"/>
    <property type="match status" value="1"/>
</dbReference>
<dbReference type="GO" id="GO:0009253">
    <property type="term" value="P:peptidoglycan catabolic process"/>
    <property type="evidence" value="ECO:0007669"/>
    <property type="project" value="InterPro"/>
</dbReference>
<dbReference type="GO" id="GO:0042834">
    <property type="term" value="F:peptidoglycan binding"/>
    <property type="evidence" value="ECO:0007669"/>
    <property type="project" value="InterPro"/>
</dbReference>
<sequence length="248" mass="28055">MRKPGIYLSPSRQPKNIYAVESTNEEKEMVAVSEIIRDILAKEYSYPVHQATLSLDIGKEGRPREAERKECSIYLAIHSNAGGKGKARGAVALYHPKSEESKMLGTYLAEELNRICPYKSNRAQTLVNGMEAFNGKGYGEIRAPYELGMIPVLMETNFHDHPDIARWIIDHKQEIARAYVKGIARFLSLKPAEEGAEEKKAVENHKALQEEGDKLYRVQVGAFRKKENAEILLARLYNEGFDGFIHFS</sequence>
<gene>
    <name evidence="2" type="ORF">J3A84_09715</name>
</gene>
<dbReference type="Pfam" id="PF01520">
    <property type="entry name" value="Amidase_3"/>
    <property type="match status" value="1"/>
</dbReference>
<organism evidence="2 3">
    <name type="scientific">Proteiniclasticum aestuarii</name>
    <dbReference type="NCBI Taxonomy" id="2817862"/>
    <lineage>
        <taxon>Bacteria</taxon>
        <taxon>Bacillati</taxon>
        <taxon>Bacillota</taxon>
        <taxon>Clostridia</taxon>
        <taxon>Eubacteriales</taxon>
        <taxon>Clostridiaceae</taxon>
        <taxon>Proteiniclasticum</taxon>
    </lineage>
</organism>
<proteinExistence type="predicted"/>
<dbReference type="InterPro" id="IPR007730">
    <property type="entry name" value="SPOR-like_dom"/>
</dbReference>
<evidence type="ECO:0000259" key="1">
    <source>
        <dbReference type="PROSITE" id="PS51724"/>
    </source>
</evidence>
<dbReference type="InterPro" id="IPR002508">
    <property type="entry name" value="MurNAc-LAA_cat"/>
</dbReference>
<evidence type="ECO:0000313" key="3">
    <source>
        <dbReference type="Proteomes" id="UP000664218"/>
    </source>
</evidence>
<dbReference type="SUPFAM" id="SSF53187">
    <property type="entry name" value="Zn-dependent exopeptidases"/>
    <property type="match status" value="1"/>
</dbReference>
<comment type="caution">
    <text evidence="2">The sequence shown here is derived from an EMBL/GenBank/DDBJ whole genome shotgun (WGS) entry which is preliminary data.</text>
</comment>
<evidence type="ECO:0000313" key="2">
    <source>
        <dbReference type="EMBL" id="MBO1265305.1"/>
    </source>
</evidence>
<dbReference type="SUPFAM" id="SSF110997">
    <property type="entry name" value="Sporulation related repeat"/>
    <property type="match status" value="1"/>
</dbReference>
<dbReference type="Pfam" id="PF05036">
    <property type="entry name" value="SPOR"/>
    <property type="match status" value="1"/>
</dbReference>
<dbReference type="Gene3D" id="3.40.630.40">
    <property type="entry name" value="Zn-dependent exopeptidases"/>
    <property type="match status" value="1"/>
</dbReference>
<dbReference type="Proteomes" id="UP000664218">
    <property type="component" value="Unassembled WGS sequence"/>
</dbReference>
<feature type="domain" description="SPOR" evidence="1">
    <location>
        <begin position="210"/>
        <end position="248"/>
    </location>
</feature>
<dbReference type="EMBL" id="JAFNJU010000007">
    <property type="protein sequence ID" value="MBO1265305.1"/>
    <property type="molecule type" value="Genomic_DNA"/>
</dbReference>
<reference evidence="2" key="1">
    <citation type="submission" date="2021-03" db="EMBL/GenBank/DDBJ databases">
        <title>Proteiniclasticum marinus sp. nov., isolated from tidal flat sediment.</title>
        <authorList>
            <person name="Namirimu T."/>
            <person name="Yang J.-A."/>
            <person name="Yang S.-H."/>
            <person name="Kim Y.-J."/>
            <person name="Kwon K.K."/>
        </authorList>
    </citation>
    <scope>NUCLEOTIDE SEQUENCE</scope>
    <source>
        <strain evidence="2">SCR006</strain>
    </source>
</reference>
<dbReference type="RefSeq" id="WP_207599998.1">
    <property type="nucleotide sequence ID" value="NZ_JAFNJU010000007.1"/>
</dbReference>
<protein>
    <submittedName>
        <fullName evidence="2">N-acetylmuramoyl-L-alanine amidase</fullName>
    </submittedName>
</protein>
<name>A0A939KL47_9CLOT</name>
<dbReference type="GO" id="GO:0008745">
    <property type="term" value="F:N-acetylmuramoyl-L-alanine amidase activity"/>
    <property type="evidence" value="ECO:0007669"/>
    <property type="project" value="InterPro"/>
</dbReference>
<keyword evidence="3" id="KW-1185">Reference proteome</keyword>
<dbReference type="InterPro" id="IPR036680">
    <property type="entry name" value="SPOR-like_sf"/>
</dbReference>
<dbReference type="AlphaFoldDB" id="A0A939KL47"/>
<dbReference type="PROSITE" id="PS51724">
    <property type="entry name" value="SPOR"/>
    <property type="match status" value="1"/>
</dbReference>